<comment type="similarity">
    <text evidence="2">Belongs to the NAD(P)-dependent epimerase/dehydratase family. GDP-mannose 4,6-dehydratase subfamily.</text>
</comment>
<dbReference type="SUPFAM" id="SSF51735">
    <property type="entry name" value="NAD(P)-binding Rossmann-fold domains"/>
    <property type="match status" value="1"/>
</dbReference>
<name>A0A0N9NFK3_9ACTN</name>
<evidence type="ECO:0000313" key="7">
    <source>
        <dbReference type="Proteomes" id="UP000063789"/>
    </source>
</evidence>
<comment type="cofactor">
    <cofactor evidence="1">
        <name>NADP(+)</name>
        <dbReference type="ChEBI" id="CHEBI:58349"/>
    </cofactor>
</comment>
<dbReference type="KEGG" id="goq:ACH46_16845"/>
<keyword evidence="7" id="KW-1185">Reference proteome</keyword>
<dbReference type="GO" id="GO:0042351">
    <property type="term" value="P:'de novo' GDP-L-fucose biosynthetic process"/>
    <property type="evidence" value="ECO:0007669"/>
    <property type="project" value="TreeGrafter"/>
</dbReference>
<accession>A0A0N9NFK3</accession>
<dbReference type="STRING" id="1136941.ACH46_16845"/>
<dbReference type="GO" id="GO:0008446">
    <property type="term" value="F:GDP-mannose 4,6-dehydratase activity"/>
    <property type="evidence" value="ECO:0007669"/>
    <property type="project" value="UniProtKB-EC"/>
</dbReference>
<evidence type="ECO:0000313" key="6">
    <source>
        <dbReference type="EMBL" id="ALG85849.1"/>
    </source>
</evidence>
<feature type="domain" description="NAD(P)-binding" evidence="5">
    <location>
        <begin position="8"/>
        <end position="306"/>
    </location>
</feature>
<reference evidence="6 7" key="2">
    <citation type="journal article" date="2017" name="Int. J. Syst. Evol. Microbiol.">
        <title>Gordonia phthalatica sp. nov., a di-n-butyl phthalate-degrading bacterium isolated from activated sludge.</title>
        <authorList>
            <person name="Jin D."/>
            <person name="Kong X."/>
            <person name="Jia M."/>
            <person name="Yu X."/>
            <person name="Wang X."/>
            <person name="Zhuang X."/>
            <person name="Deng Y."/>
            <person name="Bai Z."/>
        </authorList>
    </citation>
    <scope>NUCLEOTIDE SEQUENCE [LARGE SCALE GENOMIC DNA]</scope>
    <source>
        <strain evidence="6 7">QH-11</strain>
    </source>
</reference>
<dbReference type="EMBL" id="CP011853">
    <property type="protein sequence ID" value="ALG85849.1"/>
    <property type="molecule type" value="Genomic_DNA"/>
</dbReference>
<dbReference type="PANTHER" id="PTHR43715">
    <property type="entry name" value="GDP-MANNOSE 4,6-DEHYDRATASE"/>
    <property type="match status" value="1"/>
</dbReference>
<dbReference type="Gene3D" id="3.90.25.10">
    <property type="entry name" value="UDP-galactose 4-epimerase, domain 1"/>
    <property type="match status" value="1"/>
</dbReference>
<evidence type="ECO:0000259" key="5">
    <source>
        <dbReference type="Pfam" id="PF16363"/>
    </source>
</evidence>
<keyword evidence="4" id="KW-0456">Lyase</keyword>
<dbReference type="CDD" id="cd05260">
    <property type="entry name" value="GDP_MD_SDR_e"/>
    <property type="match status" value="1"/>
</dbReference>
<protein>
    <recommendedName>
        <fullName evidence="3">GDP-mannose 4,6-dehydratase</fullName>
        <ecNumber evidence="3">4.2.1.47</ecNumber>
    </recommendedName>
</protein>
<dbReference type="Pfam" id="PF16363">
    <property type="entry name" value="GDP_Man_Dehyd"/>
    <property type="match status" value="1"/>
</dbReference>
<dbReference type="PANTHER" id="PTHR43715:SF1">
    <property type="entry name" value="GDP-MANNOSE 4,6 DEHYDRATASE"/>
    <property type="match status" value="1"/>
</dbReference>
<dbReference type="Gene3D" id="3.40.50.720">
    <property type="entry name" value="NAD(P)-binding Rossmann-like Domain"/>
    <property type="match status" value="1"/>
</dbReference>
<organism evidence="6 7">
    <name type="scientific">Gordonia phthalatica</name>
    <dbReference type="NCBI Taxonomy" id="1136941"/>
    <lineage>
        <taxon>Bacteria</taxon>
        <taxon>Bacillati</taxon>
        <taxon>Actinomycetota</taxon>
        <taxon>Actinomycetes</taxon>
        <taxon>Mycobacteriales</taxon>
        <taxon>Gordoniaceae</taxon>
        <taxon>Gordonia</taxon>
    </lineage>
</organism>
<sequence length="323" mass="34933">MTGRRTALVTGAEGQDGTLLTRALLDAGEWDVVATHLGSSTDPSDEPRLTRVHCDLTDPDAARRLIADHRPTHVFHLASMSSVARSWAAPDQCLRVNAMTTVDLLQSCADIVPDVAFVNASSGEIFGDAPAPQNEGTPIAPASPYGIAKAAAHRMVQTFRARGLRASNAILYNHESVLRPTTFVTRKITSHVAAIAHGSREPLRLGDIGVERDWGWAPDYVDALQRIARHEPADDFVVATGVGHTLSEFVAAAFRAAGIVDWGEHTVTDPTRRRPSDPRTLVGDPRHIASEIGWTATVTFDEVVARLVDYDLSLYDRPLDGAN</sequence>
<reference evidence="7" key="1">
    <citation type="submission" date="2015-06" db="EMBL/GenBank/DDBJ databases">
        <title>Complete genome sequence and metabolic analysis of phthalate degradation pathway in Gordonia sp. QH-11.</title>
        <authorList>
            <person name="Jin D."/>
            <person name="Kong X."/>
            <person name="Bai Z."/>
        </authorList>
    </citation>
    <scope>NUCLEOTIDE SEQUENCE [LARGE SCALE GENOMIC DNA]</scope>
    <source>
        <strain evidence="7">QH-11</strain>
    </source>
</reference>
<evidence type="ECO:0000256" key="3">
    <source>
        <dbReference type="ARBA" id="ARBA00011989"/>
    </source>
</evidence>
<dbReference type="PATRIC" id="fig|1136941.3.peg.3441"/>
<dbReference type="EC" id="4.2.1.47" evidence="3"/>
<proteinExistence type="inferred from homology"/>
<evidence type="ECO:0000256" key="1">
    <source>
        <dbReference type="ARBA" id="ARBA00001937"/>
    </source>
</evidence>
<dbReference type="InterPro" id="IPR016040">
    <property type="entry name" value="NAD(P)-bd_dom"/>
</dbReference>
<dbReference type="Proteomes" id="UP000063789">
    <property type="component" value="Chromosome"/>
</dbReference>
<dbReference type="InterPro" id="IPR036291">
    <property type="entry name" value="NAD(P)-bd_dom_sf"/>
</dbReference>
<dbReference type="AlphaFoldDB" id="A0A0N9NFK3"/>
<gene>
    <name evidence="6" type="ORF">ACH46_16845</name>
</gene>
<evidence type="ECO:0000256" key="2">
    <source>
        <dbReference type="ARBA" id="ARBA00009263"/>
    </source>
</evidence>
<dbReference type="InterPro" id="IPR006368">
    <property type="entry name" value="GDP_Man_deHydtase"/>
</dbReference>
<evidence type="ECO:0000256" key="4">
    <source>
        <dbReference type="ARBA" id="ARBA00023239"/>
    </source>
</evidence>
<dbReference type="RefSeq" id="WP_062393943.1">
    <property type="nucleotide sequence ID" value="NZ_CP011853.1"/>
</dbReference>